<dbReference type="RefSeq" id="WP_040093679.1">
    <property type="nucleotide sequence ID" value="NZ_CM020866.1"/>
</dbReference>
<comment type="caution">
    <text evidence="1">The sequence shown here is derived from an EMBL/GenBank/DDBJ whole genome shotgun (WGS) entry which is preliminary data.</text>
</comment>
<accession>A0A2P6FDU1</accession>
<evidence type="ECO:0000313" key="2">
    <source>
        <dbReference type="Proteomes" id="UP000031565"/>
    </source>
</evidence>
<dbReference type="AlphaFoldDB" id="A0A2P6FDU1"/>
<dbReference type="STRING" id="2138.SMSRO_v1c13960"/>
<reference evidence="1 2" key="1">
    <citation type="journal article" date="2015" name="MBio">
        <title>Genome sequence of the Drosophila melanogaster male-killing Spiroplasma strain MSRO endosymbiont.</title>
        <authorList>
            <person name="Paredes J.C."/>
            <person name="Herren J.K."/>
            <person name="Schupfer F."/>
            <person name="Marin R."/>
            <person name="Claverol S."/>
            <person name="Kuo C.H."/>
            <person name="Lemaitre B."/>
            <person name="Beven L."/>
        </authorList>
    </citation>
    <scope>NUCLEOTIDE SEQUENCE [LARGE SCALE GENOMIC DNA]</scope>
    <source>
        <strain evidence="1 2">MSRO</strain>
    </source>
</reference>
<dbReference type="Proteomes" id="UP000031565">
    <property type="component" value="Unassembled WGS sequence"/>
</dbReference>
<protein>
    <submittedName>
        <fullName evidence="1">Uncharacterized protein</fullName>
    </submittedName>
</protein>
<gene>
    <name evidence="1" type="ORF">SMSRO_SF014720</name>
</gene>
<dbReference type="OrthoDB" id="9948604at2"/>
<proteinExistence type="predicted"/>
<organism evidence="1 2">
    <name type="scientific">Spiroplasma poulsonii</name>
    <dbReference type="NCBI Taxonomy" id="2138"/>
    <lineage>
        <taxon>Bacteria</taxon>
        <taxon>Bacillati</taxon>
        <taxon>Mycoplasmatota</taxon>
        <taxon>Mollicutes</taxon>
        <taxon>Entomoplasmatales</taxon>
        <taxon>Spiroplasmataceae</taxon>
        <taxon>Spiroplasma</taxon>
    </lineage>
</organism>
<sequence>MSNKALKNELVIEKTKENVLKRWNSYIKSKFNTAMVFEQYKIFMHKINEEFSYYNLADDYYGYDLEFAIFDKKDNLIFTTNDEKKIYFFEEYLLDPNIYKDKFDNYINKIENRVDSFEDLDECQELIDFTR</sequence>
<name>A0A2P6FDU1_9MOLU</name>
<evidence type="ECO:0000313" key="1">
    <source>
        <dbReference type="EMBL" id="PQM31627.1"/>
    </source>
</evidence>
<keyword evidence="2" id="KW-1185">Reference proteome</keyword>
<dbReference type="EMBL" id="JTLV02000001">
    <property type="protein sequence ID" value="PQM31627.1"/>
    <property type="molecule type" value="Genomic_DNA"/>
</dbReference>